<dbReference type="PROSITE" id="PS51465">
    <property type="entry name" value="KAZAL_2"/>
    <property type="match status" value="1"/>
</dbReference>
<keyword evidence="3" id="KW-1185">Reference proteome</keyword>
<reference evidence="4" key="1">
    <citation type="submission" date="2025-08" db="UniProtKB">
        <authorList>
            <consortium name="RefSeq"/>
        </authorList>
    </citation>
    <scope>IDENTIFICATION</scope>
    <source>
        <strain evidence="4">15085-1641.00</strain>
        <tissue evidence="4">Whole body</tissue>
    </source>
</reference>
<protein>
    <submittedName>
        <fullName evidence="4">Uncharacterized protein LOC111601459</fullName>
    </submittedName>
</protein>
<organism evidence="3 4">
    <name type="scientific">Drosophila hydei</name>
    <name type="common">Fruit fly</name>
    <dbReference type="NCBI Taxonomy" id="7224"/>
    <lineage>
        <taxon>Eukaryota</taxon>
        <taxon>Metazoa</taxon>
        <taxon>Ecdysozoa</taxon>
        <taxon>Arthropoda</taxon>
        <taxon>Hexapoda</taxon>
        <taxon>Insecta</taxon>
        <taxon>Pterygota</taxon>
        <taxon>Neoptera</taxon>
        <taxon>Endopterygota</taxon>
        <taxon>Diptera</taxon>
        <taxon>Brachycera</taxon>
        <taxon>Muscomorpha</taxon>
        <taxon>Ephydroidea</taxon>
        <taxon>Drosophilidae</taxon>
        <taxon>Drosophila</taxon>
    </lineage>
</organism>
<feature type="signal peptide" evidence="1">
    <location>
        <begin position="1"/>
        <end position="27"/>
    </location>
</feature>
<evidence type="ECO:0000313" key="3">
    <source>
        <dbReference type="Proteomes" id="UP000504633"/>
    </source>
</evidence>
<name>A0A6J1M1U5_DROHY</name>
<dbReference type="AlphaFoldDB" id="A0A6J1M1U5"/>
<evidence type="ECO:0000256" key="1">
    <source>
        <dbReference type="SAM" id="SignalP"/>
    </source>
</evidence>
<sequence length="155" mass="18162">MRNSGKNQLALAIALSLLLVMLEETQARHSLFDCSVKYKCSAEKEYIWATDEERCHVFHNSCLLKVEQCARRDQGKSELVETDRETCKQTCERPCKKDFAPVCAQFFQEEYITFSNECEMRNYMCTKERAYSYYALGECVEYPSEQKLRNAELDE</sequence>
<dbReference type="RefSeq" id="XP_023173807.2">
    <property type="nucleotide sequence ID" value="XM_023318039.2"/>
</dbReference>
<feature type="chain" id="PRO_5026822417" evidence="1">
    <location>
        <begin position="28"/>
        <end position="155"/>
    </location>
</feature>
<dbReference type="InterPro" id="IPR002350">
    <property type="entry name" value="Kazal_dom"/>
</dbReference>
<gene>
    <name evidence="4" type="primary">LOC111601459</name>
</gene>
<dbReference type="InterPro" id="IPR036058">
    <property type="entry name" value="Kazal_dom_sf"/>
</dbReference>
<dbReference type="OMA" id="ECEMRNY"/>
<dbReference type="KEGG" id="dhe:111601459"/>
<evidence type="ECO:0000313" key="4">
    <source>
        <dbReference type="RefSeq" id="XP_023173807.2"/>
    </source>
</evidence>
<accession>A0A6J1M1U5</accession>
<evidence type="ECO:0000259" key="2">
    <source>
        <dbReference type="PROSITE" id="PS51465"/>
    </source>
</evidence>
<dbReference type="SUPFAM" id="SSF100895">
    <property type="entry name" value="Kazal-type serine protease inhibitors"/>
    <property type="match status" value="1"/>
</dbReference>
<dbReference type="Proteomes" id="UP000504633">
    <property type="component" value="Unplaced"/>
</dbReference>
<keyword evidence="1" id="KW-0732">Signal</keyword>
<dbReference type="OrthoDB" id="7404485at2759"/>
<dbReference type="GeneID" id="111601459"/>
<dbReference type="Gene3D" id="3.30.60.30">
    <property type="match status" value="1"/>
</dbReference>
<feature type="domain" description="Kazal-like" evidence="2">
    <location>
        <begin position="88"/>
        <end position="141"/>
    </location>
</feature>
<proteinExistence type="predicted"/>